<evidence type="ECO:0000313" key="4">
    <source>
        <dbReference type="EMBL" id="MDP5182507.1"/>
    </source>
</evidence>
<feature type="domain" description="Amidase" evidence="3">
    <location>
        <begin position="26"/>
        <end position="453"/>
    </location>
</feature>
<dbReference type="RefSeq" id="WP_305999196.1">
    <property type="nucleotide sequence ID" value="NZ_JASNFN010000005.1"/>
</dbReference>
<name>A0ABT9IAA8_9ACTN</name>
<comment type="similarity">
    <text evidence="1">Belongs to the amidase family.</text>
</comment>
<dbReference type="Proteomes" id="UP001233673">
    <property type="component" value="Unassembled WGS sequence"/>
</dbReference>
<dbReference type="InterPro" id="IPR023631">
    <property type="entry name" value="Amidase_dom"/>
</dbReference>
<organism evidence="4 5">
    <name type="scientific">Blastococcus carthaginiensis</name>
    <dbReference type="NCBI Taxonomy" id="3050034"/>
    <lineage>
        <taxon>Bacteria</taxon>
        <taxon>Bacillati</taxon>
        <taxon>Actinomycetota</taxon>
        <taxon>Actinomycetes</taxon>
        <taxon>Geodermatophilales</taxon>
        <taxon>Geodermatophilaceae</taxon>
        <taxon>Blastococcus</taxon>
    </lineage>
</organism>
<dbReference type="Pfam" id="PF01425">
    <property type="entry name" value="Amidase"/>
    <property type="match status" value="1"/>
</dbReference>
<keyword evidence="5" id="KW-1185">Reference proteome</keyword>
<evidence type="ECO:0000256" key="2">
    <source>
        <dbReference type="SAM" id="MobiDB-lite"/>
    </source>
</evidence>
<dbReference type="InterPro" id="IPR036928">
    <property type="entry name" value="AS_sf"/>
</dbReference>
<evidence type="ECO:0000259" key="3">
    <source>
        <dbReference type="Pfam" id="PF01425"/>
    </source>
</evidence>
<comment type="caution">
    <text evidence="4">The sequence shown here is derived from an EMBL/GenBank/DDBJ whole genome shotgun (WGS) entry which is preliminary data.</text>
</comment>
<reference evidence="5" key="1">
    <citation type="submission" date="2023-05" db="EMBL/GenBank/DDBJ databases">
        <title>Draft genome of Pseudofrankia sp. BMG5.37.</title>
        <authorList>
            <person name="Gtari M."/>
            <person name="Ghodhbane F."/>
            <person name="Sbissi I."/>
        </authorList>
    </citation>
    <scope>NUCLEOTIDE SEQUENCE [LARGE SCALE GENOMIC DNA]</scope>
    <source>
        <strain evidence="5">BMG 814</strain>
    </source>
</reference>
<evidence type="ECO:0000256" key="1">
    <source>
        <dbReference type="ARBA" id="ARBA00009199"/>
    </source>
</evidence>
<dbReference type="InterPro" id="IPR000120">
    <property type="entry name" value="Amidase"/>
</dbReference>
<feature type="region of interest" description="Disordered" evidence="2">
    <location>
        <begin position="135"/>
        <end position="157"/>
    </location>
</feature>
<gene>
    <name evidence="4" type="ORF">QOZ88_07630</name>
</gene>
<dbReference type="InterPro" id="IPR020556">
    <property type="entry name" value="Amidase_CS"/>
</dbReference>
<protein>
    <submittedName>
        <fullName evidence="4">Amidase</fullName>
    </submittedName>
</protein>
<dbReference type="PROSITE" id="PS00571">
    <property type="entry name" value="AMIDASES"/>
    <property type="match status" value="1"/>
</dbReference>
<proteinExistence type="inferred from homology"/>
<dbReference type="SUPFAM" id="SSF75304">
    <property type="entry name" value="Amidase signature (AS) enzymes"/>
    <property type="match status" value="1"/>
</dbReference>
<dbReference type="PANTHER" id="PTHR11895:SF7">
    <property type="entry name" value="GLUTAMYL-TRNA(GLN) AMIDOTRANSFERASE SUBUNIT A, MITOCHONDRIAL"/>
    <property type="match status" value="1"/>
</dbReference>
<evidence type="ECO:0000313" key="5">
    <source>
        <dbReference type="Proteomes" id="UP001233673"/>
    </source>
</evidence>
<dbReference type="PANTHER" id="PTHR11895">
    <property type="entry name" value="TRANSAMIDASE"/>
    <property type="match status" value="1"/>
</dbReference>
<dbReference type="Gene3D" id="3.90.1300.10">
    <property type="entry name" value="Amidase signature (AS) domain"/>
    <property type="match status" value="1"/>
</dbReference>
<accession>A0ABT9IAA8</accession>
<dbReference type="EMBL" id="JASNFN010000005">
    <property type="protein sequence ID" value="MDP5182507.1"/>
    <property type="molecule type" value="Genomic_DNA"/>
</dbReference>
<sequence length="480" mass="50996">MDSELMDLDAVAQAQAVRSGQVSPLELVEASIRRIERLNPALNAVIHERFDRARAEATAADLPAGPFRGVPIVLKDLGCDMAGEPSHSGNRLLRALDARGTRDATLVEALRASGFIIVGRTNVPELGLVATTEPTAHGRTRNPWDLGRSPGGSSGGSAAAVASGMVAIAQGGDGGGSIRMPAAHCGLFGLKPSRGRLSTAPEPELMEGHTTYGFLTRTVRDSALALDISSGSVPGDPLTAPPPMGPWSDLVDSDPPALRVGMMAPSEVGGTKVDPQVTAAVEEAARLLERLGHHVTIDQPAAMLEPDYLDRWVDLLSPSVALFFRELEGRAGRPLTDQDAEPMAWWWNDRGRRLSAADHVANQVWRDDFRRRMAAWWAAGNDILLSPVLPMPATPIGFFDGDEGIRRSVEILRFTPQFNTAGQPAASLPLGTSSDGLPIGVQIGAAYGREDLLIRLAGQVERAAPWSGRRPGTSHAGSFS</sequence>